<evidence type="ECO:0000256" key="2">
    <source>
        <dbReference type="PROSITE-ProRule" id="PRU00284"/>
    </source>
</evidence>
<accession>A0A949WRQ4</accession>
<feature type="coiled-coil region" evidence="3">
    <location>
        <begin position="110"/>
        <end position="155"/>
    </location>
</feature>
<name>A0A949WRQ4_9CLOT</name>
<feature type="domain" description="Methyl-accepting transducer" evidence="4">
    <location>
        <begin position="103"/>
        <end position="271"/>
    </location>
</feature>
<dbReference type="GO" id="GO:0016020">
    <property type="term" value="C:membrane"/>
    <property type="evidence" value="ECO:0007669"/>
    <property type="project" value="InterPro"/>
</dbReference>
<dbReference type="PANTHER" id="PTHR32089:SF112">
    <property type="entry name" value="LYSOZYME-LIKE PROTEIN-RELATED"/>
    <property type="match status" value="1"/>
</dbReference>
<dbReference type="GO" id="GO:0007165">
    <property type="term" value="P:signal transduction"/>
    <property type="evidence" value="ECO:0007669"/>
    <property type="project" value="UniProtKB-KW"/>
</dbReference>
<dbReference type="Proteomes" id="UP000694308">
    <property type="component" value="Unassembled WGS sequence"/>
</dbReference>
<keyword evidence="6" id="KW-1185">Reference proteome</keyword>
<sequence length="271" mass="29176">MDTITILKSQAELLKKLNPLDCAVMIVNIDGIILQYIKGEKFDLNTAINSKVSESGALVKCLRTGKKVTTNLPEELYGISIKVIAMPIFENNKLVGAVATCTTLKAQETLQNVSQNIAATSEEITATSEEVASSAISLSENLVNLKDKVQDVVNEIKGTDEILNFINSISSNTNLLGLNAAIEAARAGEHGRGFTVVANEIRKMADNSSNSIKDIKDILNRIQEKSSAILRVINETSILGEQQSISTKEIASAIQGLTSSAMNLEEISKII</sequence>
<dbReference type="PANTHER" id="PTHR32089">
    <property type="entry name" value="METHYL-ACCEPTING CHEMOTAXIS PROTEIN MCPB"/>
    <property type="match status" value="1"/>
</dbReference>
<dbReference type="InterPro" id="IPR004089">
    <property type="entry name" value="MCPsignal_dom"/>
</dbReference>
<dbReference type="SMART" id="SM00283">
    <property type="entry name" value="MA"/>
    <property type="match status" value="1"/>
</dbReference>
<evidence type="ECO:0000313" key="5">
    <source>
        <dbReference type="EMBL" id="MBV7274295.1"/>
    </source>
</evidence>
<keyword evidence="1 2" id="KW-0807">Transducer</keyword>
<reference evidence="5" key="1">
    <citation type="submission" date="2020-12" db="EMBL/GenBank/DDBJ databases">
        <title>Clostridium thailandense sp. nov., a novel acetogenic bacterium isolated from peat land soil in Thailand.</title>
        <authorList>
            <person name="Chaikitkaew S."/>
            <person name="Birkeland N.K."/>
        </authorList>
    </citation>
    <scope>NUCLEOTIDE SEQUENCE</scope>
    <source>
        <strain evidence="5">PL3</strain>
    </source>
</reference>
<dbReference type="EMBL" id="JAEEGC010000072">
    <property type="protein sequence ID" value="MBV7274295.1"/>
    <property type="molecule type" value="Genomic_DNA"/>
</dbReference>
<gene>
    <name evidence="5" type="ORF">I6U48_15425</name>
</gene>
<evidence type="ECO:0000259" key="4">
    <source>
        <dbReference type="PROSITE" id="PS50111"/>
    </source>
</evidence>
<organism evidence="5 6">
    <name type="scientific">Clostridium thailandense</name>
    <dbReference type="NCBI Taxonomy" id="2794346"/>
    <lineage>
        <taxon>Bacteria</taxon>
        <taxon>Bacillati</taxon>
        <taxon>Bacillota</taxon>
        <taxon>Clostridia</taxon>
        <taxon>Eubacteriales</taxon>
        <taxon>Clostridiaceae</taxon>
        <taxon>Clostridium</taxon>
    </lineage>
</organism>
<keyword evidence="3" id="KW-0175">Coiled coil</keyword>
<evidence type="ECO:0000256" key="1">
    <source>
        <dbReference type="ARBA" id="ARBA00023224"/>
    </source>
</evidence>
<dbReference type="Pfam" id="PF00015">
    <property type="entry name" value="MCPsignal"/>
    <property type="match status" value="1"/>
</dbReference>
<protein>
    <submittedName>
        <fullName evidence="5">Chemotaxis protein</fullName>
    </submittedName>
</protein>
<evidence type="ECO:0000313" key="6">
    <source>
        <dbReference type="Proteomes" id="UP000694308"/>
    </source>
</evidence>
<dbReference type="AlphaFoldDB" id="A0A949WRQ4"/>
<dbReference type="RefSeq" id="WP_218321357.1">
    <property type="nucleotide sequence ID" value="NZ_JAEEGC010000072.1"/>
</dbReference>
<dbReference type="PROSITE" id="PS50111">
    <property type="entry name" value="CHEMOTAXIS_TRANSDUC_2"/>
    <property type="match status" value="1"/>
</dbReference>
<comment type="caution">
    <text evidence="5">The sequence shown here is derived from an EMBL/GenBank/DDBJ whole genome shotgun (WGS) entry which is preliminary data.</text>
</comment>
<evidence type="ECO:0000256" key="3">
    <source>
        <dbReference type="SAM" id="Coils"/>
    </source>
</evidence>
<proteinExistence type="predicted"/>